<evidence type="ECO:0000313" key="3">
    <source>
        <dbReference type="Proteomes" id="UP000011528"/>
    </source>
</evidence>
<dbReference type="Proteomes" id="UP000011528">
    <property type="component" value="Unassembled WGS sequence"/>
</dbReference>
<reference evidence="2 3" key="1">
    <citation type="journal article" date="2014" name="PLoS Genet.">
        <title>Phylogenetically driven sequencing of extremely halophilic archaea reveals strategies for static and dynamic osmo-response.</title>
        <authorList>
            <person name="Becker E.A."/>
            <person name="Seitzer P.M."/>
            <person name="Tritt A."/>
            <person name="Larsen D."/>
            <person name="Krusor M."/>
            <person name="Yao A.I."/>
            <person name="Wu D."/>
            <person name="Madern D."/>
            <person name="Eisen J.A."/>
            <person name="Darling A.E."/>
            <person name="Facciotti M.T."/>
        </authorList>
    </citation>
    <scope>NUCLEOTIDE SEQUENCE [LARGE SCALE GENOMIC DNA]</scope>
    <source>
        <strain evidence="2 3">JCM 13916</strain>
    </source>
</reference>
<gene>
    <name evidence="2" type="ORF">C462_05373</name>
</gene>
<dbReference type="AlphaFoldDB" id="M0PP03"/>
<feature type="compositionally biased region" description="Acidic residues" evidence="1">
    <location>
        <begin position="39"/>
        <end position="58"/>
    </location>
</feature>
<sequence length="73" mass="8645">MNYYIHIVEGEQVPAKKSIRSIIDQGIKDSELQEYVEEDPDYSDMMDMENPFESDSEAEMYRRMRESQGDTDE</sequence>
<comment type="caution">
    <text evidence="2">The sequence shown here is derived from an EMBL/GenBank/DDBJ whole genome shotgun (WGS) entry which is preliminary data.</text>
</comment>
<feature type="compositionally biased region" description="Basic and acidic residues" evidence="1">
    <location>
        <begin position="59"/>
        <end position="73"/>
    </location>
</feature>
<evidence type="ECO:0000256" key="1">
    <source>
        <dbReference type="SAM" id="MobiDB-lite"/>
    </source>
</evidence>
<protein>
    <submittedName>
        <fullName evidence="2">Uncharacterized protein</fullName>
    </submittedName>
</protein>
<dbReference type="PATRIC" id="fig|1230455.3.peg.1015"/>
<dbReference type="EMBL" id="AOJJ01000044">
    <property type="protein sequence ID" value="EMA71726.1"/>
    <property type="molecule type" value="Genomic_DNA"/>
</dbReference>
<name>M0PP03_9EURY</name>
<evidence type="ECO:0000313" key="2">
    <source>
        <dbReference type="EMBL" id="EMA71726.1"/>
    </source>
</evidence>
<proteinExistence type="predicted"/>
<feature type="region of interest" description="Disordered" evidence="1">
    <location>
        <begin position="39"/>
        <end position="73"/>
    </location>
</feature>
<organism evidence="2 3">
    <name type="scientific">Halorubrum distributum JCM 13916</name>
    <dbReference type="NCBI Taxonomy" id="1230455"/>
    <lineage>
        <taxon>Archaea</taxon>
        <taxon>Methanobacteriati</taxon>
        <taxon>Methanobacteriota</taxon>
        <taxon>Stenosarchaea group</taxon>
        <taxon>Halobacteria</taxon>
        <taxon>Halobacteriales</taxon>
        <taxon>Haloferacaceae</taxon>
        <taxon>Halorubrum</taxon>
        <taxon>Halorubrum distributum group</taxon>
    </lineage>
</organism>
<accession>M0PP03</accession>